<dbReference type="Pfam" id="PF07238">
    <property type="entry name" value="PilZ"/>
    <property type="match status" value="1"/>
</dbReference>
<dbReference type="Proteomes" id="UP000309668">
    <property type="component" value="Unassembled WGS sequence"/>
</dbReference>
<sequence>MSPGNDCRCSLSSCPQSLPALPAPNALRRAKRAMQCARLALCACKAKTCMRTTGTAMSENHRREERHHVQVAGHYRARQGGKRDVWIKDISEYGCRFFDKFSVLDDGSNILVRVGNIGPIPAIVRWREGSVVGAQFERPLHPTVLSHIMRELDEPGRDPDR</sequence>
<proteinExistence type="predicted"/>
<dbReference type="GO" id="GO:0035438">
    <property type="term" value="F:cyclic-di-GMP binding"/>
    <property type="evidence" value="ECO:0007669"/>
    <property type="project" value="InterPro"/>
</dbReference>
<evidence type="ECO:0000313" key="2">
    <source>
        <dbReference type="EMBL" id="TMM47341.1"/>
    </source>
</evidence>
<name>A0A5S3P305_9SPHN</name>
<feature type="domain" description="PilZ" evidence="1">
    <location>
        <begin position="61"/>
        <end position="150"/>
    </location>
</feature>
<dbReference type="SUPFAM" id="SSF141371">
    <property type="entry name" value="PilZ domain-like"/>
    <property type="match status" value="1"/>
</dbReference>
<keyword evidence="3" id="KW-1185">Reference proteome</keyword>
<organism evidence="2 3">
    <name type="scientific">Qipengyuania marisflavi</name>
    <dbReference type="NCBI Taxonomy" id="2486356"/>
    <lineage>
        <taxon>Bacteria</taxon>
        <taxon>Pseudomonadati</taxon>
        <taxon>Pseudomonadota</taxon>
        <taxon>Alphaproteobacteria</taxon>
        <taxon>Sphingomonadales</taxon>
        <taxon>Erythrobacteraceae</taxon>
        <taxon>Qipengyuania</taxon>
    </lineage>
</organism>
<dbReference type="EMBL" id="VCAO01000004">
    <property type="protein sequence ID" value="TMM47341.1"/>
    <property type="molecule type" value="Genomic_DNA"/>
</dbReference>
<gene>
    <name evidence="2" type="ORF">FEV51_09750</name>
</gene>
<evidence type="ECO:0000259" key="1">
    <source>
        <dbReference type="Pfam" id="PF07238"/>
    </source>
</evidence>
<comment type="caution">
    <text evidence="2">The sequence shown here is derived from an EMBL/GenBank/DDBJ whole genome shotgun (WGS) entry which is preliminary data.</text>
</comment>
<reference evidence="2 3" key="1">
    <citation type="submission" date="2019-05" db="EMBL/GenBank/DDBJ databases">
        <title>Erythrobacter marisflavi sp. nov., isolated from isolated from water of an estuary environment.</title>
        <authorList>
            <person name="Yoon J.-H."/>
        </authorList>
    </citation>
    <scope>NUCLEOTIDE SEQUENCE [LARGE SCALE GENOMIC DNA]</scope>
    <source>
        <strain evidence="2 3">KEM-5</strain>
    </source>
</reference>
<dbReference type="InterPro" id="IPR009875">
    <property type="entry name" value="PilZ_domain"/>
</dbReference>
<accession>A0A5S3P305</accession>
<evidence type="ECO:0000313" key="3">
    <source>
        <dbReference type="Proteomes" id="UP000309668"/>
    </source>
</evidence>
<dbReference type="OrthoDB" id="9794070at2"/>
<dbReference type="AlphaFoldDB" id="A0A5S3P305"/>
<protein>
    <submittedName>
        <fullName evidence="2">PilZ domain-containing protein</fullName>
    </submittedName>
</protein>